<proteinExistence type="predicted"/>
<dbReference type="InterPro" id="IPR023214">
    <property type="entry name" value="HAD_sf"/>
</dbReference>
<organism evidence="1 2">
    <name type="scientific">Chromohalobacter japonicus</name>
    <dbReference type="NCBI Taxonomy" id="223900"/>
    <lineage>
        <taxon>Bacteria</taxon>
        <taxon>Pseudomonadati</taxon>
        <taxon>Pseudomonadota</taxon>
        <taxon>Gammaproteobacteria</taxon>
        <taxon>Oceanospirillales</taxon>
        <taxon>Halomonadaceae</taxon>
        <taxon>Chromohalobacter</taxon>
    </lineage>
</organism>
<protein>
    <recommendedName>
        <fullName evidence="3">HAD family hydrolase</fullName>
    </recommendedName>
</protein>
<dbReference type="InterPro" id="IPR036412">
    <property type="entry name" value="HAD-like_sf"/>
</dbReference>
<dbReference type="InterPro" id="IPR006385">
    <property type="entry name" value="HAD_hydro_SerB1"/>
</dbReference>
<dbReference type="PANTHER" id="PTHR43344">
    <property type="entry name" value="PHOSPHOSERINE PHOSPHATASE"/>
    <property type="match status" value="1"/>
</dbReference>
<comment type="caution">
    <text evidence="1">The sequence shown here is derived from an EMBL/GenBank/DDBJ whole genome shotgun (WGS) entry which is preliminary data.</text>
</comment>
<dbReference type="NCBIfam" id="TIGR01488">
    <property type="entry name" value="HAD-SF-IB"/>
    <property type="match status" value="1"/>
</dbReference>
<dbReference type="SUPFAM" id="SSF56784">
    <property type="entry name" value="HAD-like"/>
    <property type="match status" value="1"/>
</dbReference>
<dbReference type="Gene3D" id="3.40.50.1000">
    <property type="entry name" value="HAD superfamily/HAD-like"/>
    <property type="match status" value="1"/>
</dbReference>
<gene>
    <name evidence="1" type="ORF">BTW10_16595</name>
</gene>
<evidence type="ECO:0008006" key="3">
    <source>
        <dbReference type="Google" id="ProtNLM"/>
    </source>
</evidence>
<evidence type="ECO:0000313" key="2">
    <source>
        <dbReference type="Proteomes" id="UP000186806"/>
    </source>
</evidence>
<dbReference type="Gene3D" id="1.20.1440.100">
    <property type="entry name" value="SG protein - dephosphorylation function"/>
    <property type="match status" value="1"/>
</dbReference>
<dbReference type="RefSeq" id="WP_075370360.1">
    <property type="nucleotide sequence ID" value="NZ_MSDQ01000044.1"/>
</dbReference>
<keyword evidence="2" id="KW-1185">Reference proteome</keyword>
<dbReference type="NCBIfam" id="TIGR01490">
    <property type="entry name" value="HAD-SF-IB-hyp1"/>
    <property type="match status" value="1"/>
</dbReference>
<accession>A0A1Q8T8P1</accession>
<sequence length="212" mass="24047">MNQLPEFDARPVAFFDFDGTLTTGDTLMPFLKFVVGTPTYYAKLALLSPVLGAYYAKLLRNDIAKQIVLKQYLGGYHIDELFTLGERFSEEVIPTMLRPEGMERLRWHQDQGHECVLVSASMNVYLESWAKRERFSEVICTALEVGKEGHVSGQIQGKNCHGEEKVRRITISKLNSRRLTYAYGDSKGDLPMLKLVDHGFVFERGVFSVSSI</sequence>
<dbReference type="InterPro" id="IPR050582">
    <property type="entry name" value="HAD-like_SerB"/>
</dbReference>
<dbReference type="Proteomes" id="UP000186806">
    <property type="component" value="Unassembled WGS sequence"/>
</dbReference>
<dbReference type="CDD" id="cd02612">
    <property type="entry name" value="HAD_PGPPase"/>
    <property type="match status" value="1"/>
</dbReference>
<reference evidence="1 2" key="1">
    <citation type="submission" date="2016-12" db="EMBL/GenBank/DDBJ databases">
        <title>Draft genome sequences of strains Salinicola socius SMB35, Salinicola sp. MH3R3-1 and Chromohalobacter sp. SMB17 from the Verkhnekamsk potash mining region of Russia.</title>
        <authorList>
            <person name="Mavrodi D.V."/>
            <person name="Olsson B.E."/>
            <person name="Korsakova E.S."/>
            <person name="Pyankova A."/>
            <person name="Mavrodi O.V."/>
            <person name="Plotnikova E.G."/>
        </authorList>
    </citation>
    <scope>NUCLEOTIDE SEQUENCE [LARGE SCALE GENOMIC DNA]</scope>
    <source>
        <strain evidence="1 2">SMB17</strain>
    </source>
</reference>
<dbReference type="Pfam" id="PF12710">
    <property type="entry name" value="HAD"/>
    <property type="match status" value="1"/>
</dbReference>
<name>A0A1Q8T8P1_9GAMM</name>
<evidence type="ECO:0000313" key="1">
    <source>
        <dbReference type="EMBL" id="OLO10056.1"/>
    </source>
</evidence>
<dbReference type="AlphaFoldDB" id="A0A1Q8T8P1"/>
<dbReference type="EMBL" id="MSDQ01000044">
    <property type="protein sequence ID" value="OLO10056.1"/>
    <property type="molecule type" value="Genomic_DNA"/>
</dbReference>